<evidence type="ECO:0000313" key="14">
    <source>
        <dbReference type="Proteomes" id="UP000292447"/>
    </source>
</evidence>
<name>A0A4V1ADN0_9ASCO</name>
<dbReference type="GO" id="GO:0003723">
    <property type="term" value="F:RNA binding"/>
    <property type="evidence" value="ECO:0007669"/>
    <property type="project" value="UniProtKB-KW"/>
</dbReference>
<evidence type="ECO:0000256" key="11">
    <source>
        <dbReference type="SAM" id="MobiDB-lite"/>
    </source>
</evidence>
<dbReference type="STRING" id="2163413.A0A4V1ADN0"/>
<keyword evidence="7" id="KW-0508">mRNA splicing</keyword>
<evidence type="ECO:0000256" key="8">
    <source>
        <dbReference type="ARBA" id="ARBA00023242"/>
    </source>
</evidence>
<dbReference type="GO" id="GO:0000398">
    <property type="term" value="P:mRNA splicing, via spliceosome"/>
    <property type="evidence" value="ECO:0007669"/>
    <property type="project" value="TreeGrafter"/>
</dbReference>
<evidence type="ECO:0000256" key="10">
    <source>
        <dbReference type="ARBA" id="ARBA00041355"/>
    </source>
</evidence>
<feature type="domain" description="Sm" evidence="12">
    <location>
        <begin position="5"/>
        <end position="96"/>
    </location>
</feature>
<keyword evidence="4" id="KW-0963">Cytoplasm</keyword>
<evidence type="ECO:0000256" key="4">
    <source>
        <dbReference type="ARBA" id="ARBA00022490"/>
    </source>
</evidence>
<evidence type="ECO:0000256" key="1">
    <source>
        <dbReference type="ARBA" id="ARBA00004123"/>
    </source>
</evidence>
<accession>A0A4V1ADN0</accession>
<proteinExistence type="inferred from homology"/>
<dbReference type="Pfam" id="PF01423">
    <property type="entry name" value="LSM"/>
    <property type="match status" value="1"/>
</dbReference>
<keyword evidence="8" id="KW-0539">Nucleus</keyword>
<dbReference type="EMBL" id="CP034456">
    <property type="protein sequence ID" value="QBM86283.1"/>
    <property type="molecule type" value="Genomic_DNA"/>
</dbReference>
<dbReference type="GO" id="GO:0005682">
    <property type="term" value="C:U5 snRNP"/>
    <property type="evidence" value="ECO:0007669"/>
    <property type="project" value="TreeGrafter"/>
</dbReference>
<comment type="subcellular location">
    <subcellularLocation>
        <location evidence="2">Cytoplasm</location>
    </subcellularLocation>
    <subcellularLocation>
        <location evidence="1">Nucleus</location>
    </subcellularLocation>
</comment>
<protein>
    <recommendedName>
        <fullName evidence="10">Sm protein B</fullName>
    </recommendedName>
</protein>
<dbReference type="GO" id="GO:0005685">
    <property type="term" value="C:U1 snRNP"/>
    <property type="evidence" value="ECO:0007669"/>
    <property type="project" value="TreeGrafter"/>
</dbReference>
<dbReference type="InterPro" id="IPR001163">
    <property type="entry name" value="Sm_dom_euk/arc"/>
</dbReference>
<sequence length="132" mass="14717">MTTVTKKTRMADLVNYRLKVSILDGRTFSGQLLAFDKHMNLVLVDTEEARTTKKAYRELARNKTDGQVKIPEEKRFLGLIILRGEQVVNVTIISGPTADIKKRLTLLKQGKGVSKPLKTAGPSTRLKGPVKK</sequence>
<dbReference type="GO" id="GO:0071004">
    <property type="term" value="C:U2-type prespliceosome"/>
    <property type="evidence" value="ECO:0007669"/>
    <property type="project" value="TreeGrafter"/>
</dbReference>
<dbReference type="InterPro" id="IPR047575">
    <property type="entry name" value="Sm"/>
</dbReference>
<dbReference type="GO" id="GO:0071013">
    <property type="term" value="C:catalytic step 2 spliceosome"/>
    <property type="evidence" value="ECO:0007669"/>
    <property type="project" value="TreeGrafter"/>
</dbReference>
<evidence type="ECO:0000256" key="9">
    <source>
        <dbReference type="ARBA" id="ARBA00023274"/>
    </source>
</evidence>
<evidence type="ECO:0000313" key="13">
    <source>
        <dbReference type="EMBL" id="QBM86283.1"/>
    </source>
</evidence>
<dbReference type="GO" id="GO:0005737">
    <property type="term" value="C:cytoplasm"/>
    <property type="evidence" value="ECO:0007669"/>
    <property type="project" value="UniProtKB-SubCell"/>
</dbReference>
<comment type="similarity">
    <text evidence="3">Belongs to the snRNP SmB/SmN family.</text>
</comment>
<evidence type="ECO:0000256" key="5">
    <source>
        <dbReference type="ARBA" id="ARBA00022664"/>
    </source>
</evidence>
<keyword evidence="5" id="KW-0507">mRNA processing</keyword>
<keyword evidence="14" id="KW-1185">Reference proteome</keyword>
<dbReference type="AlphaFoldDB" id="A0A4V1ADN0"/>
<evidence type="ECO:0000256" key="3">
    <source>
        <dbReference type="ARBA" id="ARBA00009123"/>
    </source>
</evidence>
<dbReference type="SMART" id="SM00651">
    <property type="entry name" value="Sm"/>
    <property type="match status" value="1"/>
</dbReference>
<feature type="region of interest" description="Disordered" evidence="11">
    <location>
        <begin position="113"/>
        <end position="132"/>
    </location>
</feature>
<evidence type="ECO:0000256" key="2">
    <source>
        <dbReference type="ARBA" id="ARBA00004496"/>
    </source>
</evidence>
<evidence type="ECO:0000259" key="12">
    <source>
        <dbReference type="PROSITE" id="PS52002"/>
    </source>
</evidence>
<dbReference type="Proteomes" id="UP000292447">
    <property type="component" value="Chromosome I"/>
</dbReference>
<reference evidence="14" key="1">
    <citation type="submission" date="2019-03" db="EMBL/GenBank/DDBJ databases">
        <title>Snf2 controls pulcherriminic acid biosynthesis and connects pigmentation and antifungal activity of the yeast Metschnikowia pulcherrima.</title>
        <authorList>
            <person name="Gore-Lloyd D."/>
            <person name="Sumann I."/>
            <person name="Brachmann A.O."/>
            <person name="Schneeberger K."/>
            <person name="Ortiz-Merino R.A."/>
            <person name="Moreno-Beltran M."/>
            <person name="Schlaefli M."/>
            <person name="Kirner P."/>
            <person name="Santos Kron A."/>
            <person name="Wolfe K.H."/>
            <person name="Piel J."/>
            <person name="Ahrens C.H."/>
            <person name="Henk D."/>
            <person name="Freimoser F.M."/>
        </authorList>
    </citation>
    <scope>NUCLEOTIDE SEQUENCE [LARGE SCALE GENOMIC DNA]</scope>
    <source>
        <strain evidence="14">APC 1.2</strain>
    </source>
</reference>
<dbReference type="GO" id="GO:0046540">
    <property type="term" value="C:U4/U6 x U5 tri-snRNP complex"/>
    <property type="evidence" value="ECO:0007669"/>
    <property type="project" value="TreeGrafter"/>
</dbReference>
<dbReference type="CDD" id="cd01717">
    <property type="entry name" value="Sm_B"/>
    <property type="match status" value="1"/>
</dbReference>
<dbReference type="SUPFAM" id="SSF50182">
    <property type="entry name" value="Sm-like ribonucleoproteins"/>
    <property type="match status" value="1"/>
</dbReference>
<gene>
    <name evidence="13" type="primary">MPUL0A09200</name>
    <name evidence="13" type="ORF">METSCH_A09200</name>
</gene>
<dbReference type="PANTHER" id="PTHR10701">
    <property type="entry name" value="SMALL NUCLEAR RIBONUCLEOPROTEIN-ASSOCIATED PROTEIN B AND N"/>
    <property type="match status" value="1"/>
</dbReference>
<dbReference type="GO" id="GO:0070990">
    <property type="term" value="F:snRNP binding"/>
    <property type="evidence" value="ECO:0007669"/>
    <property type="project" value="TreeGrafter"/>
</dbReference>
<keyword evidence="6" id="KW-0694">RNA-binding</keyword>
<dbReference type="GO" id="GO:0005686">
    <property type="term" value="C:U2 snRNP"/>
    <property type="evidence" value="ECO:0007669"/>
    <property type="project" value="TreeGrafter"/>
</dbReference>
<evidence type="ECO:0000256" key="6">
    <source>
        <dbReference type="ARBA" id="ARBA00022884"/>
    </source>
</evidence>
<evidence type="ECO:0000256" key="7">
    <source>
        <dbReference type="ARBA" id="ARBA00023187"/>
    </source>
</evidence>
<dbReference type="InterPro" id="IPR010920">
    <property type="entry name" value="LSM_dom_sf"/>
</dbReference>
<organism evidence="13 14">
    <name type="scientific">Metschnikowia aff. pulcherrima</name>
    <dbReference type="NCBI Taxonomy" id="2163413"/>
    <lineage>
        <taxon>Eukaryota</taxon>
        <taxon>Fungi</taxon>
        <taxon>Dikarya</taxon>
        <taxon>Ascomycota</taxon>
        <taxon>Saccharomycotina</taxon>
        <taxon>Pichiomycetes</taxon>
        <taxon>Metschnikowiaceae</taxon>
        <taxon>Metschnikowia</taxon>
    </lineage>
</organism>
<keyword evidence="9 13" id="KW-0687">Ribonucleoprotein</keyword>
<dbReference type="GO" id="GO:0005687">
    <property type="term" value="C:U4 snRNP"/>
    <property type="evidence" value="ECO:0007669"/>
    <property type="project" value="TreeGrafter"/>
</dbReference>
<dbReference type="Gene3D" id="2.30.30.100">
    <property type="match status" value="1"/>
</dbReference>
<dbReference type="InterPro" id="IPR050914">
    <property type="entry name" value="snRNP_SmB/NAA38-like"/>
</dbReference>
<dbReference type="PROSITE" id="PS52002">
    <property type="entry name" value="SM"/>
    <property type="match status" value="1"/>
</dbReference>
<dbReference type="PANTHER" id="PTHR10701:SF0">
    <property type="entry name" value="SMALL NUCLEAR RIBONUCLEOPROTEIN-ASSOCIATED PROTEIN B"/>
    <property type="match status" value="1"/>
</dbReference>